<feature type="transmembrane region" description="Helical" evidence="1">
    <location>
        <begin position="288"/>
        <end position="310"/>
    </location>
</feature>
<sequence length="389" mass="42528">MTLAALPAAPPPGVPTGIQVPQRHAPLDGLRALALLPVIAVNWIGYAALPDGGPLAAPKPADSLVAQAVLALVATLLAGKGLALLSFLFGYSQAVSFRERGRHAASCAEPDGHRSRRMRRLLWIGLAHGLLVYSGDILTAYALCGVLMLRGPTMRLRQLRRRIWVWAGVAALLLMPSLFWLVFDHSSFAPEAPRSLAAPASWADWWALNAGHYLLMQLGFVLQGLPLFVAWMLAGLMAGRLQLFTHARWRPLLKRWAERWLLPGLLFNAIFGWAWSQALCDQNHQLDAIYGLLSLFVAVLMPIGLVPWLLLHGQRWLIVLAPAGRHTLSLYLGSSLLSLACLSGAGWALPLGTLALLVASLLYWAGWMILARRLGPRRRLPLETWLGSA</sequence>
<protein>
    <recommendedName>
        <fullName evidence="4">DUF418 domain-containing protein</fullName>
    </recommendedName>
</protein>
<evidence type="ECO:0000313" key="2">
    <source>
        <dbReference type="EMBL" id="PND37980.1"/>
    </source>
</evidence>
<keyword evidence="1" id="KW-1133">Transmembrane helix</keyword>
<dbReference type="AlphaFoldDB" id="A0A2N8KX00"/>
<feature type="transmembrane region" description="Helical" evidence="1">
    <location>
        <begin position="354"/>
        <end position="371"/>
    </location>
</feature>
<keyword evidence="1" id="KW-0812">Transmembrane</keyword>
<dbReference type="Proteomes" id="UP000235916">
    <property type="component" value="Unassembled WGS sequence"/>
</dbReference>
<feature type="transmembrane region" description="Helical" evidence="1">
    <location>
        <begin position="220"/>
        <end position="239"/>
    </location>
</feature>
<feature type="transmembrane region" description="Helical" evidence="1">
    <location>
        <begin position="32"/>
        <end position="49"/>
    </location>
</feature>
<dbReference type="PANTHER" id="PTHR30590:SF2">
    <property type="entry name" value="INNER MEMBRANE PROTEIN"/>
    <property type="match status" value="1"/>
</dbReference>
<reference evidence="2 3" key="1">
    <citation type="submission" date="2018-01" db="EMBL/GenBank/DDBJ databases">
        <title>Draft genome sequence of Paucibacter aquatile CR182 isolated from freshwater of the Nakdong River.</title>
        <authorList>
            <person name="Choi A."/>
            <person name="Chung E.J."/>
        </authorList>
    </citation>
    <scope>NUCLEOTIDE SEQUENCE [LARGE SCALE GENOMIC DNA]</scope>
    <source>
        <strain evidence="2 3">CR182</strain>
    </source>
</reference>
<feature type="transmembrane region" description="Helical" evidence="1">
    <location>
        <begin position="163"/>
        <end position="183"/>
    </location>
</feature>
<accession>A0A2N8KX00</accession>
<evidence type="ECO:0000256" key="1">
    <source>
        <dbReference type="SAM" id="Phobius"/>
    </source>
</evidence>
<organism evidence="2 3">
    <name type="scientific">Kinneretia aquatilis</name>
    <dbReference type="NCBI Taxonomy" id="2070761"/>
    <lineage>
        <taxon>Bacteria</taxon>
        <taxon>Pseudomonadati</taxon>
        <taxon>Pseudomonadota</taxon>
        <taxon>Betaproteobacteria</taxon>
        <taxon>Burkholderiales</taxon>
        <taxon>Sphaerotilaceae</taxon>
        <taxon>Roseateles</taxon>
    </lineage>
</organism>
<evidence type="ECO:0000313" key="3">
    <source>
        <dbReference type="Proteomes" id="UP000235916"/>
    </source>
</evidence>
<feature type="transmembrane region" description="Helical" evidence="1">
    <location>
        <begin position="69"/>
        <end position="91"/>
    </location>
</feature>
<dbReference type="PANTHER" id="PTHR30590">
    <property type="entry name" value="INNER MEMBRANE PROTEIN"/>
    <property type="match status" value="1"/>
</dbReference>
<dbReference type="OrthoDB" id="8892838at2"/>
<dbReference type="InterPro" id="IPR052529">
    <property type="entry name" value="Bact_Transport_Assoc"/>
</dbReference>
<evidence type="ECO:0008006" key="4">
    <source>
        <dbReference type="Google" id="ProtNLM"/>
    </source>
</evidence>
<comment type="caution">
    <text evidence="2">The sequence shown here is derived from an EMBL/GenBank/DDBJ whole genome shotgun (WGS) entry which is preliminary data.</text>
</comment>
<feature type="transmembrane region" description="Helical" evidence="1">
    <location>
        <begin position="260"/>
        <end position="276"/>
    </location>
</feature>
<keyword evidence="1" id="KW-0472">Membrane</keyword>
<dbReference type="EMBL" id="POSP01000003">
    <property type="protein sequence ID" value="PND37980.1"/>
    <property type="molecule type" value="Genomic_DNA"/>
</dbReference>
<dbReference type="RefSeq" id="WP_102767900.1">
    <property type="nucleotide sequence ID" value="NZ_POSP01000003.1"/>
</dbReference>
<proteinExistence type="predicted"/>
<gene>
    <name evidence="2" type="ORF">C1O66_10870</name>
</gene>
<name>A0A2N8KX00_9BURK</name>
<keyword evidence="3" id="KW-1185">Reference proteome</keyword>